<evidence type="ECO:0000313" key="3">
    <source>
        <dbReference type="EMBL" id="PVI03609.1"/>
    </source>
</evidence>
<organism evidence="3 4">
    <name type="scientific">Periconia macrospinosa</name>
    <dbReference type="NCBI Taxonomy" id="97972"/>
    <lineage>
        <taxon>Eukaryota</taxon>
        <taxon>Fungi</taxon>
        <taxon>Dikarya</taxon>
        <taxon>Ascomycota</taxon>
        <taxon>Pezizomycotina</taxon>
        <taxon>Dothideomycetes</taxon>
        <taxon>Pleosporomycetidae</taxon>
        <taxon>Pleosporales</taxon>
        <taxon>Massarineae</taxon>
        <taxon>Periconiaceae</taxon>
        <taxon>Periconia</taxon>
    </lineage>
</organism>
<evidence type="ECO:0000256" key="2">
    <source>
        <dbReference type="SAM" id="Phobius"/>
    </source>
</evidence>
<keyword evidence="4" id="KW-1185">Reference proteome</keyword>
<feature type="transmembrane region" description="Helical" evidence="2">
    <location>
        <begin position="100"/>
        <end position="123"/>
    </location>
</feature>
<protein>
    <submittedName>
        <fullName evidence="3">Uncharacterized protein</fullName>
    </submittedName>
</protein>
<proteinExistence type="predicted"/>
<evidence type="ECO:0000313" key="4">
    <source>
        <dbReference type="Proteomes" id="UP000244855"/>
    </source>
</evidence>
<keyword evidence="2" id="KW-0812">Transmembrane</keyword>
<dbReference type="EMBL" id="KZ805329">
    <property type="protein sequence ID" value="PVI03609.1"/>
    <property type="molecule type" value="Genomic_DNA"/>
</dbReference>
<feature type="transmembrane region" description="Helical" evidence="2">
    <location>
        <begin position="135"/>
        <end position="158"/>
    </location>
</feature>
<dbReference type="Proteomes" id="UP000244855">
    <property type="component" value="Unassembled WGS sequence"/>
</dbReference>
<accession>A0A2V1DZW3</accession>
<evidence type="ECO:0000256" key="1">
    <source>
        <dbReference type="SAM" id="MobiDB-lite"/>
    </source>
</evidence>
<feature type="compositionally biased region" description="Basic and acidic residues" evidence="1">
    <location>
        <begin position="1"/>
        <end position="12"/>
    </location>
</feature>
<reference evidence="3 4" key="1">
    <citation type="journal article" date="2018" name="Sci. Rep.">
        <title>Comparative genomics provides insights into the lifestyle and reveals functional heterogeneity of dark septate endophytic fungi.</title>
        <authorList>
            <person name="Knapp D.G."/>
            <person name="Nemeth J.B."/>
            <person name="Barry K."/>
            <person name="Hainaut M."/>
            <person name="Henrissat B."/>
            <person name="Johnson J."/>
            <person name="Kuo A."/>
            <person name="Lim J.H.P."/>
            <person name="Lipzen A."/>
            <person name="Nolan M."/>
            <person name="Ohm R.A."/>
            <person name="Tamas L."/>
            <person name="Grigoriev I.V."/>
            <person name="Spatafora J.W."/>
            <person name="Nagy L.G."/>
            <person name="Kovacs G.M."/>
        </authorList>
    </citation>
    <scope>NUCLEOTIDE SEQUENCE [LARGE SCALE GENOMIC DNA]</scope>
    <source>
        <strain evidence="3 4">DSE2036</strain>
    </source>
</reference>
<keyword evidence="2" id="KW-1133">Transmembrane helix</keyword>
<feature type="region of interest" description="Disordered" evidence="1">
    <location>
        <begin position="1"/>
        <end position="21"/>
    </location>
</feature>
<gene>
    <name evidence="3" type="ORF">DM02DRAFT_240306</name>
</gene>
<keyword evidence="2" id="KW-0472">Membrane</keyword>
<dbReference type="AlphaFoldDB" id="A0A2V1DZW3"/>
<name>A0A2V1DZW3_9PLEO</name>
<sequence>MGRTRETTRRCSEPPPNHRIHAATAPRRWRETMIPLACTGSLTRLGPSRGLSSLLRFPLWVRFLGLGVLIRVSCLLLGTVPGHGAKHSPGPDRSLTFLRFLLLFFLLLSRLVAHSHLSVYLDFPLGPDFLCLSPFHFPLAFLVNCLFSIFLFVPGGFWGCGGVDPKTEILVPRLDASSFFLSVYVRTYAHATTTATTTTITKLSTFYYHFLLFSSTFFSPC</sequence>